<protein>
    <recommendedName>
        <fullName evidence="3">C2H2-type domain-containing protein</fullName>
    </recommendedName>
</protein>
<feature type="domain" description="C2H2-type" evidence="3">
    <location>
        <begin position="251"/>
        <end position="278"/>
    </location>
</feature>
<reference evidence="4 5" key="1">
    <citation type="submission" date="2020-08" db="EMBL/GenBank/DDBJ databases">
        <title>Plant Genome Project.</title>
        <authorList>
            <person name="Zhang R.-G."/>
        </authorList>
    </citation>
    <scope>NUCLEOTIDE SEQUENCE [LARGE SCALE GENOMIC DNA]</scope>
    <source>
        <tissue evidence="4">Rhizome</tissue>
    </source>
</reference>
<dbReference type="PANTHER" id="PTHR46869">
    <property type="entry name" value="C2H2-LIKE ZINC FINGER PROTEIN"/>
    <property type="match status" value="1"/>
</dbReference>
<dbReference type="OrthoDB" id="9451254at2759"/>
<comment type="caution">
    <text evidence="4">The sequence shown here is derived from an EMBL/GenBank/DDBJ whole genome shotgun (WGS) entry which is preliminary data.</text>
</comment>
<dbReference type="PANTHER" id="PTHR46869:SF6">
    <property type="entry name" value="C2H2-TYPE DOMAIN-CONTAINING PROTEIN"/>
    <property type="match status" value="1"/>
</dbReference>
<gene>
    <name evidence="4" type="ORF">ZIOFF_007008</name>
</gene>
<dbReference type="EMBL" id="JACMSC010000002">
    <property type="protein sequence ID" value="KAG6533143.1"/>
    <property type="molecule type" value="Genomic_DNA"/>
</dbReference>
<dbReference type="InterPro" id="IPR013087">
    <property type="entry name" value="Znf_C2H2_type"/>
</dbReference>
<keyword evidence="1" id="KW-0479">Metal-binding</keyword>
<proteinExistence type="predicted"/>
<keyword evidence="1" id="KW-0863">Zinc-finger</keyword>
<dbReference type="PROSITE" id="PS00028">
    <property type="entry name" value="ZINC_FINGER_C2H2_1"/>
    <property type="match status" value="2"/>
</dbReference>
<dbReference type="GO" id="GO:0008270">
    <property type="term" value="F:zinc ion binding"/>
    <property type="evidence" value="ECO:0007669"/>
    <property type="project" value="UniProtKB-KW"/>
</dbReference>
<evidence type="ECO:0000256" key="2">
    <source>
        <dbReference type="SAM" id="MobiDB-lite"/>
    </source>
</evidence>
<dbReference type="AlphaFoldDB" id="A0A8J5M5H4"/>
<evidence type="ECO:0000259" key="3">
    <source>
        <dbReference type="PROSITE" id="PS50157"/>
    </source>
</evidence>
<dbReference type="Proteomes" id="UP000734854">
    <property type="component" value="Unassembled WGS sequence"/>
</dbReference>
<keyword evidence="1" id="KW-0862">Zinc</keyword>
<keyword evidence="5" id="KW-1185">Reference proteome</keyword>
<evidence type="ECO:0000256" key="1">
    <source>
        <dbReference type="PROSITE-ProRule" id="PRU00042"/>
    </source>
</evidence>
<evidence type="ECO:0000313" key="4">
    <source>
        <dbReference type="EMBL" id="KAG6533143.1"/>
    </source>
</evidence>
<dbReference type="PROSITE" id="PS50157">
    <property type="entry name" value="ZINC_FINGER_C2H2_2"/>
    <property type="match status" value="2"/>
</dbReference>
<sequence>MEGDRPPAHPCKVCQKSFPSGQSLGGHMRSHHNISADAGGKDPRTPPGSYRLRANPKKTWRMSDAGDGADAEKRCGECGKEFLTWRALFGHCECHFLKPEPDRQTDCRIASAAISPGRRMRMPAMTSCSFSSSDYEREDEDGAIGLMMLSRDCRRWDGGGSEGSSDSSVKEAELDLPRKGIKKTKVSHDQFAGDLDLLKNQKIYSFPADEFKCSSSEVSGKGFPYKRDRKNNSDSISLGATFQLDDQRSQFQCVDCKNTFQSYQALGGHRASHKRTNGCRRSKIDSAHRIANEEETVDGGEVSEASFESTKKRCHLMIQQQPLEMANLFDLNFPAGVDGDAELDSCFSVAYQVNIAS</sequence>
<organism evidence="4 5">
    <name type="scientific">Zingiber officinale</name>
    <name type="common">Ginger</name>
    <name type="synonym">Amomum zingiber</name>
    <dbReference type="NCBI Taxonomy" id="94328"/>
    <lineage>
        <taxon>Eukaryota</taxon>
        <taxon>Viridiplantae</taxon>
        <taxon>Streptophyta</taxon>
        <taxon>Embryophyta</taxon>
        <taxon>Tracheophyta</taxon>
        <taxon>Spermatophyta</taxon>
        <taxon>Magnoliopsida</taxon>
        <taxon>Liliopsida</taxon>
        <taxon>Zingiberales</taxon>
        <taxon>Zingiberaceae</taxon>
        <taxon>Zingiber</taxon>
    </lineage>
</organism>
<dbReference type="Pfam" id="PF13912">
    <property type="entry name" value="zf-C2H2_6"/>
    <property type="match status" value="2"/>
</dbReference>
<name>A0A8J5M5H4_ZINOF</name>
<accession>A0A8J5M5H4</accession>
<dbReference type="SMART" id="SM00355">
    <property type="entry name" value="ZnF_C2H2"/>
    <property type="match status" value="3"/>
</dbReference>
<feature type="region of interest" description="Disordered" evidence="2">
    <location>
        <begin position="1"/>
        <end position="54"/>
    </location>
</feature>
<feature type="domain" description="C2H2-type" evidence="3">
    <location>
        <begin position="9"/>
        <end position="31"/>
    </location>
</feature>
<evidence type="ECO:0000313" key="5">
    <source>
        <dbReference type="Proteomes" id="UP000734854"/>
    </source>
</evidence>